<reference evidence="1 2" key="2">
    <citation type="journal article" date="2022" name="Mol. Ecol. Resour.">
        <title>The genomes of chicory, endive, great burdock and yacon provide insights into Asteraceae paleo-polyploidization history and plant inulin production.</title>
        <authorList>
            <person name="Fan W."/>
            <person name="Wang S."/>
            <person name="Wang H."/>
            <person name="Wang A."/>
            <person name="Jiang F."/>
            <person name="Liu H."/>
            <person name="Zhao H."/>
            <person name="Xu D."/>
            <person name="Zhang Y."/>
        </authorList>
    </citation>
    <scope>NUCLEOTIDE SEQUENCE [LARGE SCALE GENOMIC DNA]</scope>
    <source>
        <strain evidence="2">cv. Punajuju</strain>
        <tissue evidence="1">Leaves</tissue>
    </source>
</reference>
<sequence length="128" mass="14284">MVVKNSNVIEVEAPNPMYGTLMMRTYDDFGVGILKLYCWGDSFRISRLILEILSLITVVDSQFHESESPPRAQAKSPPTKMNKEEDEDVFFICFDGALSTGPIGIIGASKEDANIIFMNESTKDDEDP</sequence>
<evidence type="ECO:0000313" key="1">
    <source>
        <dbReference type="EMBL" id="KAI3792150.1"/>
    </source>
</evidence>
<reference evidence="2" key="1">
    <citation type="journal article" date="2022" name="Mol. Ecol. Resour.">
        <title>The genomes of chicory, endive, great burdock and yacon provide insights into Asteraceae palaeo-polyploidization history and plant inulin production.</title>
        <authorList>
            <person name="Fan W."/>
            <person name="Wang S."/>
            <person name="Wang H."/>
            <person name="Wang A."/>
            <person name="Jiang F."/>
            <person name="Liu H."/>
            <person name="Zhao H."/>
            <person name="Xu D."/>
            <person name="Zhang Y."/>
        </authorList>
    </citation>
    <scope>NUCLEOTIDE SEQUENCE [LARGE SCALE GENOMIC DNA]</scope>
    <source>
        <strain evidence="2">cv. Punajuju</strain>
    </source>
</reference>
<protein>
    <submittedName>
        <fullName evidence="1">Uncharacterized protein</fullName>
    </submittedName>
</protein>
<comment type="caution">
    <text evidence="1">The sequence shown here is derived from an EMBL/GenBank/DDBJ whole genome shotgun (WGS) entry which is preliminary data.</text>
</comment>
<keyword evidence="2" id="KW-1185">Reference proteome</keyword>
<accession>A0ACB9H8T1</accession>
<dbReference type="Proteomes" id="UP001055811">
    <property type="component" value="Linkage Group LG01"/>
</dbReference>
<gene>
    <name evidence="1" type="ORF">L2E82_06020</name>
</gene>
<dbReference type="EMBL" id="CM042009">
    <property type="protein sequence ID" value="KAI3792150.1"/>
    <property type="molecule type" value="Genomic_DNA"/>
</dbReference>
<evidence type="ECO:0000313" key="2">
    <source>
        <dbReference type="Proteomes" id="UP001055811"/>
    </source>
</evidence>
<name>A0ACB9H8T1_CICIN</name>
<organism evidence="1 2">
    <name type="scientific">Cichorium intybus</name>
    <name type="common">Chicory</name>
    <dbReference type="NCBI Taxonomy" id="13427"/>
    <lineage>
        <taxon>Eukaryota</taxon>
        <taxon>Viridiplantae</taxon>
        <taxon>Streptophyta</taxon>
        <taxon>Embryophyta</taxon>
        <taxon>Tracheophyta</taxon>
        <taxon>Spermatophyta</taxon>
        <taxon>Magnoliopsida</taxon>
        <taxon>eudicotyledons</taxon>
        <taxon>Gunneridae</taxon>
        <taxon>Pentapetalae</taxon>
        <taxon>asterids</taxon>
        <taxon>campanulids</taxon>
        <taxon>Asterales</taxon>
        <taxon>Asteraceae</taxon>
        <taxon>Cichorioideae</taxon>
        <taxon>Cichorieae</taxon>
        <taxon>Cichoriinae</taxon>
        <taxon>Cichorium</taxon>
    </lineage>
</organism>
<proteinExistence type="predicted"/>